<dbReference type="Proteomes" id="UP000005095">
    <property type="component" value="Chromosome"/>
</dbReference>
<feature type="domain" description="FAS1" evidence="1">
    <location>
        <begin position="33"/>
        <end position="164"/>
    </location>
</feature>
<dbReference type="PANTHER" id="PTHR10900:SF77">
    <property type="entry name" value="FI19380P1"/>
    <property type="match status" value="1"/>
</dbReference>
<dbReference type="InterPro" id="IPR036378">
    <property type="entry name" value="FAS1_dom_sf"/>
</dbReference>
<gene>
    <name evidence="2" type="ORF">Metli_1060</name>
</gene>
<dbReference type="FunFam" id="2.30.180.10:FF:000032">
    <property type="entry name" value="Fasciclin domain-containing protein, putative"/>
    <property type="match status" value="1"/>
</dbReference>
<evidence type="ECO:0000259" key="1">
    <source>
        <dbReference type="PROSITE" id="PS50213"/>
    </source>
</evidence>
<dbReference type="GO" id="GO:0005615">
    <property type="term" value="C:extracellular space"/>
    <property type="evidence" value="ECO:0007669"/>
    <property type="project" value="TreeGrafter"/>
</dbReference>
<sequence length="228" mass="22916">MKAGYLSGMAVMVIVLAIAAGCTGTGGAGNQAPPTIVGAAAADGRLMAVVAAAQATGLTDTLNGPGPFTVFAPTDEAVAALPGGTISALLHDPEGLLTEILNYHVVSGKYMAADVVNLTTLPTVQGSNLTITVEGGMVMVDGAKVLTADIEASNGVIHVIDAVMLPPPCHLTVGTSSEAPAHQHVWCEGANETLPFCNVMGVCHVHPINETENLAEAAGAGPHTHNLT</sequence>
<dbReference type="SUPFAM" id="SSF82153">
    <property type="entry name" value="FAS1 domain"/>
    <property type="match status" value="1"/>
</dbReference>
<protein>
    <submittedName>
        <fullName evidence="2">Beta-Ig-H3/fasciclin</fullName>
    </submittedName>
</protein>
<organism evidence="2 3">
    <name type="scientific">Methanofollis liminatans DSM 4140</name>
    <dbReference type="NCBI Taxonomy" id="28892"/>
    <lineage>
        <taxon>Archaea</taxon>
        <taxon>Methanobacteriati</taxon>
        <taxon>Methanobacteriota</taxon>
        <taxon>Stenosarchaea group</taxon>
        <taxon>Methanomicrobia</taxon>
        <taxon>Methanomicrobiales</taxon>
        <taxon>Methanomicrobiaceae</taxon>
        <taxon>Methanofollis</taxon>
    </lineage>
</organism>
<dbReference type="PROSITE" id="PS51257">
    <property type="entry name" value="PROKAR_LIPOPROTEIN"/>
    <property type="match status" value="1"/>
</dbReference>
<name>J1L1V9_9EURY</name>
<evidence type="ECO:0000313" key="3">
    <source>
        <dbReference type="Proteomes" id="UP000005095"/>
    </source>
</evidence>
<accession>J1L1V9</accession>
<dbReference type="InterPro" id="IPR000782">
    <property type="entry name" value="FAS1_domain"/>
</dbReference>
<dbReference type="OrthoDB" id="105895at2157"/>
<keyword evidence="3" id="KW-1185">Reference proteome</keyword>
<dbReference type="SMART" id="SM00554">
    <property type="entry name" value="FAS1"/>
    <property type="match status" value="1"/>
</dbReference>
<dbReference type="EMBL" id="CM001555">
    <property type="protein sequence ID" value="EJG07017.1"/>
    <property type="molecule type" value="Genomic_DNA"/>
</dbReference>
<dbReference type="InterPro" id="IPR050904">
    <property type="entry name" value="Adhesion/Biosynth-related"/>
</dbReference>
<dbReference type="PANTHER" id="PTHR10900">
    <property type="entry name" value="PERIOSTIN-RELATED"/>
    <property type="match status" value="1"/>
</dbReference>
<dbReference type="HOGENOM" id="CLU_031281_4_2_2"/>
<dbReference type="PROSITE" id="PS50213">
    <property type="entry name" value="FAS1"/>
    <property type="match status" value="1"/>
</dbReference>
<dbReference type="Gene3D" id="2.30.180.10">
    <property type="entry name" value="FAS1 domain"/>
    <property type="match status" value="1"/>
</dbReference>
<dbReference type="STRING" id="28892.Metli_1060"/>
<dbReference type="Pfam" id="PF02469">
    <property type="entry name" value="Fasciclin"/>
    <property type="match status" value="1"/>
</dbReference>
<dbReference type="AlphaFoldDB" id="J1L1V9"/>
<evidence type="ECO:0000313" key="2">
    <source>
        <dbReference type="EMBL" id="EJG07017.1"/>
    </source>
</evidence>
<reference evidence="2 3" key="1">
    <citation type="submission" date="2011-08" db="EMBL/GenBank/DDBJ databases">
        <title>The complete genome of Methanofollis liminatans DSM 4140.</title>
        <authorList>
            <consortium name="US DOE Joint Genome Institute (JGI-PGF)"/>
            <person name="Lucas S."/>
            <person name="Han J."/>
            <person name="Lapidus A."/>
            <person name="Bruce D."/>
            <person name="Goodwin L."/>
            <person name="Pitluck S."/>
            <person name="Peters L."/>
            <person name="Kyrpides N."/>
            <person name="Mavromatis K."/>
            <person name="Ivanova N."/>
            <person name="Mikhailova N."/>
            <person name="Lu M."/>
            <person name="Detter J.C."/>
            <person name="Tapia R."/>
            <person name="Han C."/>
            <person name="Land M."/>
            <person name="Hauser L."/>
            <person name="Markowitz V."/>
            <person name="Cheng J.-F."/>
            <person name="Hugenholtz P."/>
            <person name="Woyke T."/>
            <person name="Wu D."/>
            <person name="Spring S."/>
            <person name="Schuler E."/>
            <person name="Brambilla E."/>
            <person name="Klenk H.-P."/>
            <person name="Eisen J.A."/>
        </authorList>
    </citation>
    <scope>NUCLEOTIDE SEQUENCE [LARGE SCALE GENOMIC DNA]</scope>
    <source>
        <strain evidence="2 3">DSM 4140</strain>
    </source>
</reference>
<dbReference type="RefSeq" id="WP_004038616.1">
    <property type="nucleotide sequence ID" value="NZ_CM001555.1"/>
</dbReference>
<proteinExistence type="predicted"/>